<accession>A0A975QLX2</accession>
<feature type="transmembrane region" description="Helical" evidence="1">
    <location>
        <begin position="109"/>
        <end position="142"/>
    </location>
</feature>
<feature type="transmembrane region" description="Helical" evidence="1">
    <location>
        <begin position="24"/>
        <end position="46"/>
    </location>
</feature>
<evidence type="ECO:0000313" key="3">
    <source>
        <dbReference type="EMBL" id="QVJ02842.1"/>
    </source>
</evidence>
<organism evidence="3 4">
    <name type="scientific">Nocardiopsis eucommiae</name>
    <dbReference type="NCBI Taxonomy" id="2831970"/>
    <lineage>
        <taxon>Bacteria</taxon>
        <taxon>Bacillati</taxon>
        <taxon>Actinomycetota</taxon>
        <taxon>Actinomycetes</taxon>
        <taxon>Streptosporangiales</taxon>
        <taxon>Nocardiopsidaceae</taxon>
        <taxon>Nocardiopsis</taxon>
    </lineage>
</organism>
<dbReference type="KEGG" id="nec:KGD82_11750"/>
<dbReference type="RefSeq" id="WP_378739980.1">
    <property type="nucleotide sequence ID" value="NZ_CBDRIY010000014.1"/>
</dbReference>
<reference evidence="3" key="1">
    <citation type="submission" date="2021-05" db="EMBL/GenBank/DDBJ databases">
        <authorList>
            <person name="Kaiqin L."/>
            <person name="Jian G."/>
        </authorList>
    </citation>
    <scope>NUCLEOTIDE SEQUENCE</scope>
    <source>
        <strain evidence="3">HDS5</strain>
    </source>
</reference>
<keyword evidence="1" id="KW-0472">Membrane</keyword>
<name>A0A975QLX2_9ACTN</name>
<dbReference type="Proteomes" id="UP000682416">
    <property type="component" value="Chromosome"/>
</dbReference>
<evidence type="ECO:0000259" key="2">
    <source>
        <dbReference type="Pfam" id="PF07331"/>
    </source>
</evidence>
<dbReference type="AlphaFoldDB" id="A0A975QLX2"/>
<keyword evidence="1" id="KW-1133">Transmembrane helix</keyword>
<evidence type="ECO:0000256" key="1">
    <source>
        <dbReference type="SAM" id="Phobius"/>
    </source>
</evidence>
<dbReference type="Pfam" id="PF07331">
    <property type="entry name" value="TctB"/>
    <property type="match status" value="1"/>
</dbReference>
<dbReference type="InterPro" id="IPR009936">
    <property type="entry name" value="DUF1468"/>
</dbReference>
<keyword evidence="1" id="KW-0812">Transmembrane</keyword>
<feature type="transmembrane region" description="Helical" evidence="1">
    <location>
        <begin position="148"/>
        <end position="170"/>
    </location>
</feature>
<sequence>MSGDATPLPASAGTGGATRARPSVLAAHAALSVLGALFLLGSFAYPFTAEDGTVGPGALPRVAGLALAVIGVVLLYREARTGTVLRGDGHVEEDSGHSAEELRAIRRKLAVVSAALVCTGALIPFLGILPALAVLTLFLTIGVERLRWPVALTASVGVLVVCYLLFVVLLRVPLPLGVFDPTLWSAP</sequence>
<proteinExistence type="predicted"/>
<dbReference type="EMBL" id="CP074402">
    <property type="protein sequence ID" value="QVJ02842.1"/>
    <property type="molecule type" value="Genomic_DNA"/>
</dbReference>
<feature type="domain" description="DUF1468" evidence="2">
    <location>
        <begin position="30"/>
        <end position="175"/>
    </location>
</feature>
<keyword evidence="4" id="KW-1185">Reference proteome</keyword>
<gene>
    <name evidence="3" type="ORF">KGD82_11750</name>
</gene>
<evidence type="ECO:0000313" key="4">
    <source>
        <dbReference type="Proteomes" id="UP000682416"/>
    </source>
</evidence>
<feature type="transmembrane region" description="Helical" evidence="1">
    <location>
        <begin position="58"/>
        <end position="76"/>
    </location>
</feature>
<protein>
    <submittedName>
        <fullName evidence="3">Tripartite tricarboxylate transporter TctB family protein</fullName>
    </submittedName>
</protein>